<evidence type="ECO:0000313" key="3">
    <source>
        <dbReference type="Proteomes" id="UP000076858"/>
    </source>
</evidence>
<gene>
    <name evidence="2" type="ORF">APZ42_006947</name>
</gene>
<protein>
    <submittedName>
        <fullName evidence="2">Uncharacterized protein</fullName>
    </submittedName>
</protein>
<feature type="compositionally biased region" description="Polar residues" evidence="1">
    <location>
        <begin position="71"/>
        <end position="97"/>
    </location>
</feature>
<sequence>MDSFFRTDDSIYVDSFVRIDESINVMDVDASTLPSSIYVDSDSGEPPQVEGMDASTQVSVSQLSTTDVSSASAWETTEPLSQPQTTIDESSTIDISL</sequence>
<dbReference type="Proteomes" id="UP000076858">
    <property type="component" value="Unassembled WGS sequence"/>
</dbReference>
<name>A0A164FLT2_9CRUS</name>
<accession>A0A164FLT2</accession>
<dbReference type="EMBL" id="LRGB01019589">
    <property type="protein sequence ID" value="KZR97918.1"/>
    <property type="molecule type" value="Genomic_DNA"/>
</dbReference>
<feature type="region of interest" description="Disordered" evidence="1">
    <location>
        <begin position="67"/>
        <end position="97"/>
    </location>
</feature>
<evidence type="ECO:0000256" key="1">
    <source>
        <dbReference type="SAM" id="MobiDB-lite"/>
    </source>
</evidence>
<keyword evidence="3" id="KW-1185">Reference proteome</keyword>
<reference evidence="2 3" key="1">
    <citation type="submission" date="2016-03" db="EMBL/GenBank/DDBJ databases">
        <title>EvidentialGene: Evidence-directed Construction of Genes on Genomes.</title>
        <authorList>
            <person name="Gilbert D.G."/>
            <person name="Choi J.-H."/>
            <person name="Mockaitis K."/>
            <person name="Colbourne J."/>
            <person name="Pfrender M."/>
        </authorList>
    </citation>
    <scope>NUCLEOTIDE SEQUENCE [LARGE SCALE GENOMIC DNA]</scope>
    <source>
        <strain evidence="2 3">Xinb3</strain>
        <tissue evidence="2">Complete organism</tissue>
    </source>
</reference>
<dbReference type="OrthoDB" id="6395986at2759"/>
<comment type="caution">
    <text evidence="2">The sequence shown here is derived from an EMBL/GenBank/DDBJ whole genome shotgun (WGS) entry which is preliminary data.</text>
</comment>
<dbReference type="AlphaFoldDB" id="A0A164FLT2"/>
<evidence type="ECO:0000313" key="2">
    <source>
        <dbReference type="EMBL" id="KZR97918.1"/>
    </source>
</evidence>
<organism evidence="2 3">
    <name type="scientific">Daphnia magna</name>
    <dbReference type="NCBI Taxonomy" id="35525"/>
    <lineage>
        <taxon>Eukaryota</taxon>
        <taxon>Metazoa</taxon>
        <taxon>Ecdysozoa</taxon>
        <taxon>Arthropoda</taxon>
        <taxon>Crustacea</taxon>
        <taxon>Branchiopoda</taxon>
        <taxon>Diplostraca</taxon>
        <taxon>Cladocera</taxon>
        <taxon>Anomopoda</taxon>
        <taxon>Daphniidae</taxon>
        <taxon>Daphnia</taxon>
    </lineage>
</organism>
<proteinExistence type="predicted"/>